<keyword evidence="3" id="KW-1185">Reference proteome</keyword>
<evidence type="ECO:0000256" key="1">
    <source>
        <dbReference type="SAM" id="Phobius"/>
    </source>
</evidence>
<feature type="transmembrane region" description="Helical" evidence="1">
    <location>
        <begin position="49"/>
        <end position="75"/>
    </location>
</feature>
<reference evidence="2" key="1">
    <citation type="submission" date="2022-08" db="EMBL/GenBank/DDBJ databases">
        <authorList>
            <person name="Gutierrez-Valencia J."/>
        </authorList>
    </citation>
    <scope>NUCLEOTIDE SEQUENCE</scope>
</reference>
<accession>A0AAV0P5I2</accession>
<evidence type="ECO:0000313" key="2">
    <source>
        <dbReference type="EMBL" id="CAI0466096.1"/>
    </source>
</evidence>
<name>A0AAV0P5I2_9ROSI</name>
<comment type="caution">
    <text evidence="2">The sequence shown here is derived from an EMBL/GenBank/DDBJ whole genome shotgun (WGS) entry which is preliminary data.</text>
</comment>
<keyword evidence="1" id="KW-0812">Transmembrane</keyword>
<dbReference type="EMBL" id="CAMGYJ010000008">
    <property type="protein sequence ID" value="CAI0466096.1"/>
    <property type="molecule type" value="Genomic_DNA"/>
</dbReference>
<evidence type="ECO:0000313" key="3">
    <source>
        <dbReference type="Proteomes" id="UP001154282"/>
    </source>
</evidence>
<keyword evidence="1" id="KW-0472">Membrane</keyword>
<proteinExistence type="predicted"/>
<sequence>MVQYEQPVAIHCLLEGRENQIVFNNQLIFELELKHHESVYYTWSTVNPFILISMSSFFIVLCWFPYFLGSSWLAGGNSCRKVYMRLMITGLTPASISRANSSSVLHADLSSAIHHAPMVWGT</sequence>
<gene>
    <name evidence="2" type="ORF">LITE_LOCUS36886</name>
</gene>
<dbReference type="Proteomes" id="UP001154282">
    <property type="component" value="Unassembled WGS sequence"/>
</dbReference>
<organism evidence="2 3">
    <name type="scientific">Linum tenue</name>
    <dbReference type="NCBI Taxonomy" id="586396"/>
    <lineage>
        <taxon>Eukaryota</taxon>
        <taxon>Viridiplantae</taxon>
        <taxon>Streptophyta</taxon>
        <taxon>Embryophyta</taxon>
        <taxon>Tracheophyta</taxon>
        <taxon>Spermatophyta</taxon>
        <taxon>Magnoliopsida</taxon>
        <taxon>eudicotyledons</taxon>
        <taxon>Gunneridae</taxon>
        <taxon>Pentapetalae</taxon>
        <taxon>rosids</taxon>
        <taxon>fabids</taxon>
        <taxon>Malpighiales</taxon>
        <taxon>Linaceae</taxon>
        <taxon>Linum</taxon>
    </lineage>
</organism>
<protein>
    <submittedName>
        <fullName evidence="2">Uncharacterized protein</fullName>
    </submittedName>
</protein>
<keyword evidence="1" id="KW-1133">Transmembrane helix</keyword>
<dbReference type="AlphaFoldDB" id="A0AAV0P5I2"/>